<feature type="domain" description="HTH lysR-type" evidence="5">
    <location>
        <begin position="3"/>
        <end position="60"/>
    </location>
</feature>
<dbReference type="SUPFAM" id="SSF53850">
    <property type="entry name" value="Periplasmic binding protein-like II"/>
    <property type="match status" value="1"/>
</dbReference>
<keyword evidence="3" id="KW-0238">DNA-binding</keyword>
<organism evidence="6 7">
    <name type="scientific">Vitreoscilla massiliensis</name>
    <dbReference type="NCBI Taxonomy" id="1689272"/>
    <lineage>
        <taxon>Bacteria</taxon>
        <taxon>Pseudomonadati</taxon>
        <taxon>Pseudomonadota</taxon>
        <taxon>Betaproteobacteria</taxon>
        <taxon>Neisseriales</taxon>
        <taxon>Neisseriaceae</taxon>
        <taxon>Vitreoscilla</taxon>
    </lineage>
</organism>
<dbReference type="SUPFAM" id="SSF46785">
    <property type="entry name" value="Winged helix' DNA-binding domain"/>
    <property type="match status" value="1"/>
</dbReference>
<name>A0ABY4DXU0_9NEIS</name>
<reference evidence="6 7" key="1">
    <citation type="journal article" date="2022" name="Res Sq">
        <title>Evolution of multicellular longitudinally dividing oral cavity symbionts (Neisseriaceae).</title>
        <authorList>
            <person name="Nyongesa S."/>
            <person name="Weber P."/>
            <person name="Bernet E."/>
            <person name="Pullido F."/>
            <person name="Nieckarz M."/>
            <person name="Delaby M."/>
            <person name="Nieves C."/>
            <person name="Viehboeck T."/>
            <person name="Krause N."/>
            <person name="Rivera-Millot A."/>
            <person name="Nakamura A."/>
            <person name="Vischer N."/>
            <person name="VanNieuwenhze M."/>
            <person name="Brun Y."/>
            <person name="Cava F."/>
            <person name="Bulgheresi S."/>
            <person name="Veyrier F."/>
        </authorList>
    </citation>
    <scope>NUCLEOTIDE SEQUENCE [LARGE SCALE GENOMIC DNA]</scope>
    <source>
        <strain evidence="6 7">SN4</strain>
    </source>
</reference>
<evidence type="ECO:0000256" key="2">
    <source>
        <dbReference type="ARBA" id="ARBA00023015"/>
    </source>
</evidence>
<dbReference type="InterPro" id="IPR036390">
    <property type="entry name" value="WH_DNA-bd_sf"/>
</dbReference>
<proteinExistence type="inferred from homology"/>
<evidence type="ECO:0000313" key="6">
    <source>
        <dbReference type="EMBL" id="UOO87965.1"/>
    </source>
</evidence>
<dbReference type="Pfam" id="PF03466">
    <property type="entry name" value="LysR_substrate"/>
    <property type="match status" value="1"/>
</dbReference>
<keyword evidence="7" id="KW-1185">Reference proteome</keyword>
<protein>
    <submittedName>
        <fullName evidence="6">LysR family transcriptional regulator</fullName>
    </submittedName>
</protein>
<dbReference type="InterPro" id="IPR036388">
    <property type="entry name" value="WH-like_DNA-bd_sf"/>
</dbReference>
<dbReference type="RefSeq" id="WP_058356595.1">
    <property type="nucleotide sequence ID" value="NZ_CABKVG010000009.1"/>
</dbReference>
<dbReference type="PANTHER" id="PTHR30126">
    <property type="entry name" value="HTH-TYPE TRANSCRIPTIONAL REGULATOR"/>
    <property type="match status" value="1"/>
</dbReference>
<dbReference type="EMBL" id="CP091511">
    <property type="protein sequence ID" value="UOO87965.1"/>
    <property type="molecule type" value="Genomic_DNA"/>
</dbReference>
<sequence>MRWTLDQLQQFVVTAESGSFSEAARQLGKAQSAVSTAIGLLEADLGVELFDRSRRSARLTNAGEILLLEAQELMNQVQSLDKRAHSLSFGQDAKLSVALDEALPYSVISQIIREIGQYFPDLELTLLNGTATEVAQYVQQGRAQIAFHFVRGALPSYFDQCHIGSVAQGVFVPKDHVLTQCDTSLLKKELVKFRQLLMHTEDVNETAYSPKIWRSDSYFSLAEMVADDLGWAILPVHIAHSEKHLKPLAQIDCPFMTLPPLSVRMLWFQGWELNQVSHWVQTRFTELLRKVPKV</sequence>
<keyword evidence="2" id="KW-0805">Transcription regulation</keyword>
<gene>
    <name evidence="6" type="ORF">LVJ82_10720</name>
</gene>
<dbReference type="CDD" id="cd05466">
    <property type="entry name" value="PBP2_LTTR_substrate"/>
    <property type="match status" value="1"/>
</dbReference>
<evidence type="ECO:0000313" key="7">
    <source>
        <dbReference type="Proteomes" id="UP000832011"/>
    </source>
</evidence>
<dbReference type="Gene3D" id="3.40.190.290">
    <property type="match status" value="1"/>
</dbReference>
<dbReference type="Gene3D" id="1.10.10.10">
    <property type="entry name" value="Winged helix-like DNA-binding domain superfamily/Winged helix DNA-binding domain"/>
    <property type="match status" value="1"/>
</dbReference>
<dbReference type="PANTHER" id="PTHR30126:SF91">
    <property type="entry name" value="LYSR FAMILY TRANSCRIPTIONAL REGULATOR"/>
    <property type="match status" value="1"/>
</dbReference>
<dbReference type="Proteomes" id="UP000832011">
    <property type="component" value="Chromosome"/>
</dbReference>
<keyword evidence="4" id="KW-0804">Transcription</keyword>
<dbReference type="PROSITE" id="PS50931">
    <property type="entry name" value="HTH_LYSR"/>
    <property type="match status" value="1"/>
</dbReference>
<dbReference type="InterPro" id="IPR005119">
    <property type="entry name" value="LysR_subst-bd"/>
</dbReference>
<comment type="similarity">
    <text evidence="1">Belongs to the LysR transcriptional regulatory family.</text>
</comment>
<dbReference type="PRINTS" id="PR00039">
    <property type="entry name" value="HTHLYSR"/>
</dbReference>
<dbReference type="Pfam" id="PF00126">
    <property type="entry name" value="HTH_1"/>
    <property type="match status" value="1"/>
</dbReference>
<dbReference type="InterPro" id="IPR000847">
    <property type="entry name" value="LysR_HTH_N"/>
</dbReference>
<evidence type="ECO:0000256" key="1">
    <source>
        <dbReference type="ARBA" id="ARBA00009437"/>
    </source>
</evidence>
<evidence type="ECO:0000259" key="5">
    <source>
        <dbReference type="PROSITE" id="PS50931"/>
    </source>
</evidence>
<evidence type="ECO:0000256" key="4">
    <source>
        <dbReference type="ARBA" id="ARBA00023163"/>
    </source>
</evidence>
<accession>A0ABY4DXU0</accession>
<evidence type="ECO:0000256" key="3">
    <source>
        <dbReference type="ARBA" id="ARBA00023125"/>
    </source>
</evidence>